<organism evidence="2 3">
    <name type="scientific">Paraphaeosphaeria sporulosa</name>
    <dbReference type="NCBI Taxonomy" id="1460663"/>
    <lineage>
        <taxon>Eukaryota</taxon>
        <taxon>Fungi</taxon>
        <taxon>Dikarya</taxon>
        <taxon>Ascomycota</taxon>
        <taxon>Pezizomycotina</taxon>
        <taxon>Dothideomycetes</taxon>
        <taxon>Pleosporomycetidae</taxon>
        <taxon>Pleosporales</taxon>
        <taxon>Massarineae</taxon>
        <taxon>Didymosphaeriaceae</taxon>
        <taxon>Paraphaeosphaeria</taxon>
    </lineage>
</organism>
<keyword evidence="1" id="KW-0732">Signal</keyword>
<accession>A0A177CVE0</accession>
<keyword evidence="3" id="KW-1185">Reference proteome</keyword>
<protein>
    <submittedName>
        <fullName evidence="2">Uncharacterized protein</fullName>
    </submittedName>
</protein>
<name>A0A177CVE0_9PLEO</name>
<dbReference type="InParanoid" id="A0A177CVE0"/>
<sequence length="135" mass="14743">MSHLRLLPLFADLMALFALIFASPLAADVEAVNGSEPAPDANGKLCGYSAIQEGGFVVELYTNPCTDADQAEHFQTIYNKYCTLCIMFTGRGCTGDTTFVGGVMQDSKYIAPSQSYYCPWEKTDIEAAKKKYGIE</sequence>
<feature type="chain" id="PRO_5008058628" evidence="1">
    <location>
        <begin position="23"/>
        <end position="135"/>
    </location>
</feature>
<dbReference type="AlphaFoldDB" id="A0A177CVE0"/>
<gene>
    <name evidence="2" type="ORF">CC84DRAFT_1214054</name>
</gene>
<reference evidence="2 3" key="1">
    <citation type="submission" date="2016-05" db="EMBL/GenBank/DDBJ databases">
        <title>Comparative analysis of secretome profiles of manganese(II)-oxidizing ascomycete fungi.</title>
        <authorList>
            <consortium name="DOE Joint Genome Institute"/>
            <person name="Zeiner C.A."/>
            <person name="Purvine S.O."/>
            <person name="Zink E.M."/>
            <person name="Wu S."/>
            <person name="Pasa-Tolic L."/>
            <person name="Chaput D.L."/>
            <person name="Haridas S."/>
            <person name="Grigoriev I.V."/>
            <person name="Santelli C.M."/>
            <person name="Hansel C.M."/>
        </authorList>
    </citation>
    <scope>NUCLEOTIDE SEQUENCE [LARGE SCALE GENOMIC DNA]</scope>
    <source>
        <strain evidence="2 3">AP3s5-JAC2a</strain>
    </source>
</reference>
<evidence type="ECO:0000256" key="1">
    <source>
        <dbReference type="SAM" id="SignalP"/>
    </source>
</evidence>
<feature type="signal peptide" evidence="1">
    <location>
        <begin position="1"/>
        <end position="22"/>
    </location>
</feature>
<dbReference type="Proteomes" id="UP000077069">
    <property type="component" value="Unassembled WGS sequence"/>
</dbReference>
<dbReference type="EMBL" id="KV441549">
    <property type="protein sequence ID" value="OAG10757.1"/>
    <property type="molecule type" value="Genomic_DNA"/>
</dbReference>
<dbReference type="GeneID" id="28766088"/>
<evidence type="ECO:0000313" key="2">
    <source>
        <dbReference type="EMBL" id="OAG10757.1"/>
    </source>
</evidence>
<dbReference type="RefSeq" id="XP_018041122.1">
    <property type="nucleotide sequence ID" value="XM_018182602.1"/>
</dbReference>
<proteinExistence type="predicted"/>
<evidence type="ECO:0000313" key="3">
    <source>
        <dbReference type="Proteomes" id="UP000077069"/>
    </source>
</evidence>